<dbReference type="RefSeq" id="WP_184541307.1">
    <property type="nucleotide sequence ID" value="NZ_JACHMP010000001.1"/>
</dbReference>
<evidence type="ECO:0000256" key="1">
    <source>
        <dbReference type="SAM" id="SignalP"/>
    </source>
</evidence>
<feature type="signal peptide" evidence="1">
    <location>
        <begin position="1"/>
        <end position="33"/>
    </location>
</feature>
<name>A0A7W9MJN9_9ACTN</name>
<gene>
    <name evidence="2" type="ORF">F4562_005825</name>
</gene>
<evidence type="ECO:0000313" key="3">
    <source>
        <dbReference type="Proteomes" id="UP000540685"/>
    </source>
</evidence>
<keyword evidence="3" id="KW-1185">Reference proteome</keyword>
<dbReference type="AlphaFoldDB" id="A0A7W9MJN9"/>
<comment type="caution">
    <text evidence="2">The sequence shown here is derived from an EMBL/GenBank/DDBJ whole genome shotgun (WGS) entry which is preliminary data.</text>
</comment>
<proteinExistence type="predicted"/>
<reference evidence="2 3" key="1">
    <citation type="submission" date="2020-08" db="EMBL/GenBank/DDBJ databases">
        <title>Sequencing the genomes of 1000 actinobacteria strains.</title>
        <authorList>
            <person name="Klenk H.-P."/>
        </authorList>
    </citation>
    <scope>NUCLEOTIDE SEQUENCE [LARGE SCALE GENOMIC DNA]</scope>
    <source>
        <strain evidence="2 3">DSM 46887</strain>
    </source>
</reference>
<feature type="chain" id="PRO_5030725607" evidence="1">
    <location>
        <begin position="34"/>
        <end position="171"/>
    </location>
</feature>
<dbReference type="EMBL" id="JACHMP010000001">
    <property type="protein sequence ID" value="MBB5822763.1"/>
    <property type="molecule type" value="Genomic_DNA"/>
</dbReference>
<organism evidence="2 3">
    <name type="scientific">Streptosporangium becharense</name>
    <dbReference type="NCBI Taxonomy" id="1816182"/>
    <lineage>
        <taxon>Bacteria</taxon>
        <taxon>Bacillati</taxon>
        <taxon>Actinomycetota</taxon>
        <taxon>Actinomycetes</taxon>
        <taxon>Streptosporangiales</taxon>
        <taxon>Streptosporangiaceae</taxon>
        <taxon>Streptosporangium</taxon>
    </lineage>
</organism>
<accession>A0A7W9MJN9</accession>
<sequence>MKHATVRRLGRPALVAALAGGMLLTGLAPTAVAESAGGKLGPFGYGGLTLGMSAKKAQATGKIVRKPFQGPCAAWDLKAHPTGRDGVGLYISKRRGVALIFAPRGVRTPQGIGVGSTKAQLKRAYPRLKQSASGYPVAAVPGNPKASYYFLLSGSKVSQVGLALNDQDCTN</sequence>
<keyword evidence="1" id="KW-0732">Signal</keyword>
<evidence type="ECO:0000313" key="2">
    <source>
        <dbReference type="EMBL" id="MBB5822763.1"/>
    </source>
</evidence>
<dbReference type="Proteomes" id="UP000540685">
    <property type="component" value="Unassembled WGS sequence"/>
</dbReference>
<protein>
    <submittedName>
        <fullName evidence="2">Uncharacterized protein</fullName>
    </submittedName>
</protein>